<dbReference type="Pfam" id="PF02631">
    <property type="entry name" value="RecX_HTH2"/>
    <property type="match status" value="1"/>
</dbReference>
<evidence type="ECO:0000256" key="4">
    <source>
        <dbReference type="ARBA" id="ARBA00018111"/>
    </source>
</evidence>
<evidence type="ECO:0000313" key="10">
    <source>
        <dbReference type="EMBL" id="EEU30548.1"/>
    </source>
</evidence>
<dbReference type="AlphaFoldDB" id="C7XW32"/>
<dbReference type="Gene3D" id="1.10.10.10">
    <property type="entry name" value="Winged helix-like DNA-binding domain superfamily/Winged helix DNA-binding domain"/>
    <property type="match status" value="4"/>
</dbReference>
<dbReference type="PANTHER" id="PTHR33602">
    <property type="entry name" value="REGULATORY PROTEIN RECX FAMILY PROTEIN"/>
    <property type="match status" value="1"/>
</dbReference>
<dbReference type="Pfam" id="PF21982">
    <property type="entry name" value="RecX_HTH1"/>
    <property type="match status" value="1"/>
</dbReference>
<gene>
    <name evidence="6 10" type="primary">recX</name>
    <name evidence="10" type="ORF">HMPREF0501_00926</name>
</gene>
<dbReference type="InterPro" id="IPR053924">
    <property type="entry name" value="RecX_HTH_2nd"/>
</dbReference>
<dbReference type="GO" id="GO:0006282">
    <property type="term" value="P:regulation of DNA repair"/>
    <property type="evidence" value="ECO:0007669"/>
    <property type="project" value="UniProtKB-UniRule"/>
</dbReference>
<name>C7XW32_9LACO</name>
<dbReference type="Pfam" id="PF21981">
    <property type="entry name" value="RecX_HTH3"/>
    <property type="match status" value="2"/>
</dbReference>
<dbReference type="HOGENOM" id="CLU_066607_4_0_9"/>
<dbReference type="RefSeq" id="WP_006916745.1">
    <property type="nucleotide sequence ID" value="NZ_GG698803.1"/>
</dbReference>
<dbReference type="OrthoDB" id="5421057at2"/>
<feature type="domain" description="RecX third three-helical" evidence="8">
    <location>
        <begin position="154"/>
        <end position="199"/>
    </location>
</feature>
<dbReference type="PANTHER" id="PTHR33602:SF1">
    <property type="entry name" value="REGULATORY PROTEIN RECX FAMILY PROTEIN"/>
    <property type="match status" value="1"/>
</dbReference>
<accession>C7XW32</accession>
<comment type="function">
    <text evidence="1 6">Modulates RecA activity.</text>
</comment>
<evidence type="ECO:0000259" key="9">
    <source>
        <dbReference type="Pfam" id="PF21982"/>
    </source>
</evidence>
<evidence type="ECO:0000259" key="7">
    <source>
        <dbReference type="Pfam" id="PF02631"/>
    </source>
</evidence>
<dbReference type="InterPro" id="IPR003783">
    <property type="entry name" value="Regulatory_RecX"/>
</dbReference>
<feature type="domain" description="RecX second three-helical" evidence="7">
    <location>
        <begin position="107"/>
        <end position="148"/>
    </location>
</feature>
<evidence type="ECO:0000256" key="2">
    <source>
        <dbReference type="ARBA" id="ARBA00004496"/>
    </source>
</evidence>
<evidence type="ECO:0000256" key="6">
    <source>
        <dbReference type="HAMAP-Rule" id="MF_01114"/>
    </source>
</evidence>
<proteinExistence type="inferred from homology"/>
<dbReference type="eggNOG" id="COG2137">
    <property type="taxonomic scope" value="Bacteria"/>
</dbReference>
<dbReference type="HAMAP" id="MF_01114">
    <property type="entry name" value="RecX"/>
    <property type="match status" value="1"/>
</dbReference>
<dbReference type="InterPro" id="IPR053925">
    <property type="entry name" value="RecX_HTH_3rd"/>
</dbReference>
<sequence length="263" mass="31389">MKKITKIEAQKRKGRYNVYLDDQYAFPVAESVLIKYRLMKGMELDQNQVAQITTDDQIAKAYGRMLDYLSHQLRTEKEVIQKLQEIETPEEYFEPILQKLREERLLDDHNYAMSYVRTVMNTELKGPNVIRQKLRLKGIGELDIDAALEKFTDEKQLENAIKLAQKLFRRYRSQPTRRQEEKVRQGLMTNGYQADIFNQIQEAVKPEADADQQNELLDRQATKLLRRYQKYQGYERQMKLKQALYRKGFDLDDINEWVMEHLN</sequence>
<evidence type="ECO:0000256" key="5">
    <source>
        <dbReference type="ARBA" id="ARBA00022490"/>
    </source>
</evidence>
<organism evidence="10 11">
    <name type="scientific">Limosilactobacillus coleohominis 101-4-CHN</name>
    <dbReference type="NCBI Taxonomy" id="575594"/>
    <lineage>
        <taxon>Bacteria</taxon>
        <taxon>Bacillati</taxon>
        <taxon>Bacillota</taxon>
        <taxon>Bacilli</taxon>
        <taxon>Lactobacillales</taxon>
        <taxon>Lactobacillaceae</taxon>
        <taxon>Limosilactobacillus</taxon>
    </lineage>
</organism>
<evidence type="ECO:0000256" key="1">
    <source>
        <dbReference type="ARBA" id="ARBA00003529"/>
    </source>
</evidence>
<dbReference type="InterPro" id="IPR036388">
    <property type="entry name" value="WH-like_DNA-bd_sf"/>
</dbReference>
<dbReference type="EMBL" id="GG698803">
    <property type="protein sequence ID" value="EEU30548.1"/>
    <property type="molecule type" value="Genomic_DNA"/>
</dbReference>
<dbReference type="Proteomes" id="UP000003987">
    <property type="component" value="Unassembled WGS sequence"/>
</dbReference>
<comment type="similarity">
    <text evidence="3 6">Belongs to the RecX family.</text>
</comment>
<dbReference type="GO" id="GO:0005737">
    <property type="term" value="C:cytoplasm"/>
    <property type="evidence" value="ECO:0007669"/>
    <property type="project" value="UniProtKB-SubCell"/>
</dbReference>
<feature type="domain" description="RecX first three-helical" evidence="9">
    <location>
        <begin position="61"/>
        <end position="100"/>
    </location>
</feature>
<keyword evidence="11" id="KW-1185">Reference proteome</keyword>
<evidence type="ECO:0000256" key="3">
    <source>
        <dbReference type="ARBA" id="ARBA00009695"/>
    </source>
</evidence>
<protein>
    <recommendedName>
        <fullName evidence="4 6">Regulatory protein RecX</fullName>
    </recommendedName>
</protein>
<keyword evidence="5 6" id="KW-0963">Cytoplasm</keyword>
<dbReference type="STRING" id="575594.HMPREF0501_00926"/>
<comment type="subcellular location">
    <subcellularLocation>
        <location evidence="2 6">Cytoplasm</location>
    </subcellularLocation>
</comment>
<feature type="domain" description="RecX third three-helical" evidence="8">
    <location>
        <begin position="212"/>
        <end position="258"/>
    </location>
</feature>
<reference evidence="10 11" key="1">
    <citation type="submission" date="2009-06" db="EMBL/GenBank/DDBJ databases">
        <title>The Genome Sequence of Lactobacillus coleohominis strain 101-4-CHN.</title>
        <authorList>
            <consortium name="The Broad Institute Genome Sequencing Platform"/>
            <person name="Ward D."/>
            <person name="Young S.K."/>
            <person name="Zeng Q."/>
            <person name="Koehrsen M."/>
            <person name="Alvarado L."/>
            <person name="Berlin A."/>
            <person name="Borenstein D."/>
            <person name="Chen Z."/>
            <person name="Engels R."/>
            <person name="Freedman E."/>
            <person name="Gellesch M."/>
            <person name="Goldberg J."/>
            <person name="Griggs A."/>
            <person name="Gujja S."/>
            <person name="Heiman D."/>
            <person name="Hepburn T."/>
            <person name="Howarth C."/>
            <person name="Jen D."/>
            <person name="Larson L."/>
            <person name="Lewis B."/>
            <person name="Mehta T."/>
            <person name="Park D."/>
            <person name="Pearson M."/>
            <person name="Roberts A."/>
            <person name="Saif S."/>
            <person name="Shea T."/>
            <person name="Shenoy N."/>
            <person name="Sisk P."/>
            <person name="Stolte C."/>
            <person name="Sykes S."/>
            <person name="Walk T."/>
            <person name="White J."/>
            <person name="Yandava C."/>
            <person name="Liu Y."/>
            <person name="Xu Q."/>
            <person name="Lander E."/>
            <person name="Nusbaum C."/>
            <person name="Galagan J."/>
            <person name="Birren B."/>
        </authorList>
    </citation>
    <scope>NUCLEOTIDE SEQUENCE [LARGE SCALE GENOMIC DNA]</scope>
    <source>
        <strain evidence="10 11">101-4-CHN</strain>
    </source>
</reference>
<dbReference type="NCBIfam" id="NF010733">
    <property type="entry name" value="PRK14135.1"/>
    <property type="match status" value="1"/>
</dbReference>
<evidence type="ECO:0000259" key="8">
    <source>
        <dbReference type="Pfam" id="PF21981"/>
    </source>
</evidence>
<dbReference type="InterPro" id="IPR053926">
    <property type="entry name" value="RecX_HTH_1st"/>
</dbReference>
<evidence type="ECO:0000313" key="11">
    <source>
        <dbReference type="Proteomes" id="UP000003987"/>
    </source>
</evidence>